<keyword evidence="8" id="KW-1185">Reference proteome</keyword>
<dbReference type="SUPFAM" id="SSF48208">
    <property type="entry name" value="Six-hairpin glycosidases"/>
    <property type="match status" value="1"/>
</dbReference>
<dbReference type="NCBIfam" id="TIGR01180">
    <property type="entry name" value="aman2_put"/>
    <property type="match status" value="1"/>
</dbReference>
<accession>A0ABV5J9L4</accession>
<reference evidence="7 8" key="1">
    <citation type="submission" date="2024-09" db="EMBL/GenBank/DDBJ databases">
        <authorList>
            <person name="Sun Q."/>
            <person name="Mori K."/>
        </authorList>
    </citation>
    <scope>NUCLEOTIDE SEQUENCE [LARGE SCALE GENOMIC DNA]</scope>
    <source>
        <strain evidence="7 8">CECT 7682</strain>
    </source>
</reference>
<keyword evidence="4" id="KW-1133">Transmembrane helix</keyword>
<evidence type="ECO:0000313" key="7">
    <source>
        <dbReference type="EMBL" id="MFB9213187.1"/>
    </source>
</evidence>
<dbReference type="Pfam" id="PF07971">
    <property type="entry name" value="Glyco_hydro_92"/>
    <property type="match status" value="1"/>
</dbReference>
<sequence length="779" mass="88052">MTYNRYFNINISVINNLFVLVFVFFSLHSCKIKDNKEESVSKEETDYTAKVYPHLDTKNSRWFYFSSASRPFGMVNLSPDTQISGAWGSGYRYDTDTIKGFSHVHAWQLSGISVMPVTFSEENKSNIYTDFYSHFSHETEEVSPGFHKLSLSRFNIDVTLTSTTRVGFSKYTFLSNRNKGILFNLNTMLGPSSNAEGSLKQLDKKTFQGSIIATPTQRRPKPTKIYFYVSLNEPITSLNKDSETGNALLTFSDQTKELKMKIGLSYTSAENAKNNLEAELPEWDFEQIVKNSKQQWNNLLGRIEVTGSTPKAQCRFYTDLWHALQGRRIISDHNGQYPDNTGESFRIKQIPLDANGNPQFNHYNSDSFWGAQWTINTLWGLVYPEIMQEFSLSLMQYYKDGGLVPRGPSGGNYTYVMTGATSTPFIVSAIQKGIINENIDSIYVALKKNHMPGGIMTKAGYEHNTSKGGGLSYYIKKGYVPYPLPDGDFGLHQDGAGLTLEYAYQDWTLAQLAKKLNLKEDETYFLKRAKNYKEVFNPKLGWMQPKDISGNWLENFDPYEDEIGFVEANAAQSTWFVPHDLEGLATLMGGKEKAAKKLHTQFNEAEKIGFTSGDSHEVELHPEFNRIPINYGNQPSIQTAFIFEKLDRPDLTQYWSRKIIDSVFSGLNKDTGYNGDEDQGLMGSLAVLMKIGLFQMNGGTEANPSYQIGSPIFNKVTIHLNPEFYSGKTFNIVAENNTPENCYIKEIKLNNKILPVTNLNHSDIVSGGTLNLKMSKNPN</sequence>
<dbReference type="Gene3D" id="1.20.1050.60">
    <property type="entry name" value="alpha-1,2-mannosidase"/>
    <property type="match status" value="1"/>
</dbReference>
<dbReference type="Proteomes" id="UP001589654">
    <property type="component" value="Unassembled WGS sequence"/>
</dbReference>
<keyword evidence="7" id="KW-0378">Hydrolase</keyword>
<feature type="domain" description="Glycosyl hydrolase family 92 N-terminal" evidence="6">
    <location>
        <begin position="51"/>
        <end position="265"/>
    </location>
</feature>
<dbReference type="GO" id="GO:0016787">
    <property type="term" value="F:hydrolase activity"/>
    <property type="evidence" value="ECO:0007669"/>
    <property type="project" value="UniProtKB-KW"/>
</dbReference>
<dbReference type="RefSeq" id="WP_290248895.1">
    <property type="nucleotide sequence ID" value="NZ_JAUFQT010000002.1"/>
</dbReference>
<name>A0ABV5J9L4_9BACT</name>
<dbReference type="EMBL" id="JBHMEW010000067">
    <property type="protein sequence ID" value="MFB9213187.1"/>
    <property type="molecule type" value="Genomic_DNA"/>
</dbReference>
<evidence type="ECO:0000259" key="6">
    <source>
        <dbReference type="Pfam" id="PF17678"/>
    </source>
</evidence>
<protein>
    <submittedName>
        <fullName evidence="7">GH92 family glycosyl hydrolase</fullName>
    </submittedName>
</protein>
<comment type="subunit">
    <text evidence="2">Monomer.</text>
</comment>
<dbReference type="Gene3D" id="2.70.98.10">
    <property type="match status" value="1"/>
</dbReference>
<keyword evidence="3" id="KW-0106">Calcium</keyword>
<evidence type="ECO:0000256" key="3">
    <source>
        <dbReference type="ARBA" id="ARBA00022837"/>
    </source>
</evidence>
<comment type="caution">
    <text evidence="7">The sequence shown here is derived from an EMBL/GenBank/DDBJ whole genome shotgun (WGS) entry which is preliminary data.</text>
</comment>
<evidence type="ECO:0000256" key="2">
    <source>
        <dbReference type="ARBA" id="ARBA00011245"/>
    </source>
</evidence>
<dbReference type="Gene3D" id="1.20.1610.10">
    <property type="entry name" value="alpha-1,2-mannosidases domains"/>
    <property type="match status" value="1"/>
</dbReference>
<keyword evidence="4" id="KW-0472">Membrane</keyword>
<evidence type="ECO:0000256" key="4">
    <source>
        <dbReference type="SAM" id="Phobius"/>
    </source>
</evidence>
<dbReference type="InterPro" id="IPR012939">
    <property type="entry name" value="Glyco_hydro_92"/>
</dbReference>
<dbReference type="InterPro" id="IPR014718">
    <property type="entry name" value="GH-type_carb-bd"/>
</dbReference>
<dbReference type="Gene3D" id="3.30.2080.10">
    <property type="entry name" value="GH92 mannosidase domain"/>
    <property type="match status" value="1"/>
</dbReference>
<dbReference type="InterPro" id="IPR008928">
    <property type="entry name" value="6-hairpin_glycosidase_sf"/>
</dbReference>
<feature type="domain" description="Glycosyl hydrolase family 92" evidence="5">
    <location>
        <begin position="271"/>
        <end position="775"/>
    </location>
</feature>
<comment type="cofactor">
    <cofactor evidence="1">
        <name>Ca(2+)</name>
        <dbReference type="ChEBI" id="CHEBI:29108"/>
    </cofactor>
</comment>
<feature type="transmembrane region" description="Helical" evidence="4">
    <location>
        <begin position="7"/>
        <end position="27"/>
    </location>
</feature>
<keyword evidence="4" id="KW-0812">Transmembrane</keyword>
<organism evidence="7 8">
    <name type="scientific">Echinicola jeungdonensis</name>
    <dbReference type="NCBI Taxonomy" id="709343"/>
    <lineage>
        <taxon>Bacteria</taxon>
        <taxon>Pseudomonadati</taxon>
        <taxon>Bacteroidota</taxon>
        <taxon>Cytophagia</taxon>
        <taxon>Cytophagales</taxon>
        <taxon>Cyclobacteriaceae</taxon>
        <taxon>Echinicola</taxon>
    </lineage>
</organism>
<dbReference type="Pfam" id="PF17678">
    <property type="entry name" value="Glyco_hydro_92N"/>
    <property type="match status" value="1"/>
</dbReference>
<proteinExistence type="predicted"/>
<evidence type="ECO:0000256" key="1">
    <source>
        <dbReference type="ARBA" id="ARBA00001913"/>
    </source>
</evidence>
<gene>
    <name evidence="7" type="ORF">ACFFUR_15325</name>
</gene>
<dbReference type="InterPro" id="IPR041371">
    <property type="entry name" value="GH92_N"/>
</dbReference>
<dbReference type="PANTHER" id="PTHR12143">
    <property type="entry name" value="PEPTIDE N-GLYCANASE PNGASE -RELATED"/>
    <property type="match status" value="1"/>
</dbReference>
<evidence type="ECO:0000313" key="8">
    <source>
        <dbReference type="Proteomes" id="UP001589654"/>
    </source>
</evidence>
<dbReference type="PANTHER" id="PTHR12143:SF39">
    <property type="entry name" value="SECRETED PROTEIN"/>
    <property type="match status" value="1"/>
</dbReference>
<dbReference type="InterPro" id="IPR050883">
    <property type="entry name" value="PNGase"/>
</dbReference>
<dbReference type="InterPro" id="IPR005887">
    <property type="entry name" value="GH92_a_mannosidase_put"/>
</dbReference>
<evidence type="ECO:0000259" key="5">
    <source>
        <dbReference type="Pfam" id="PF07971"/>
    </source>
</evidence>